<feature type="compositionally biased region" description="Acidic residues" evidence="1">
    <location>
        <begin position="459"/>
        <end position="468"/>
    </location>
</feature>
<feature type="compositionally biased region" description="Polar residues" evidence="1">
    <location>
        <begin position="359"/>
        <end position="374"/>
    </location>
</feature>
<dbReference type="SUPFAM" id="SSF50952">
    <property type="entry name" value="Soluble quinoprotein glucose dehydrogenase"/>
    <property type="match status" value="1"/>
</dbReference>
<dbReference type="RefSeq" id="WP_012449197.1">
    <property type="nucleotide sequence ID" value="NC_010718.1"/>
</dbReference>
<dbReference type="InterPro" id="IPR011041">
    <property type="entry name" value="Quinoprot_gluc/sorb_DH_b-prop"/>
</dbReference>
<dbReference type="InterPro" id="IPR011042">
    <property type="entry name" value="6-blade_b-propeller_TolB-like"/>
</dbReference>
<feature type="transmembrane region" description="Helical" evidence="2">
    <location>
        <begin position="85"/>
        <end position="108"/>
    </location>
</feature>
<keyword evidence="4" id="KW-1185">Reference proteome</keyword>
<feature type="region of interest" description="Disordered" evidence="1">
    <location>
        <begin position="349"/>
        <end position="385"/>
    </location>
</feature>
<dbReference type="eggNOG" id="COG2133">
    <property type="taxonomic scope" value="Bacteria"/>
</dbReference>
<feature type="transmembrane region" description="Helical" evidence="2">
    <location>
        <begin position="120"/>
        <end position="142"/>
    </location>
</feature>
<dbReference type="STRING" id="457570.Nther_2816"/>
<dbReference type="KEGG" id="nth:Nther_2816"/>
<dbReference type="PANTHER" id="PTHR19328:SF53">
    <property type="entry name" value="MEMBRANE PROTEIN"/>
    <property type="match status" value="1"/>
</dbReference>
<dbReference type="EMBL" id="CP001034">
    <property type="protein sequence ID" value="ACB86364.1"/>
    <property type="molecule type" value="Genomic_DNA"/>
</dbReference>
<proteinExistence type="predicted"/>
<protein>
    <submittedName>
        <fullName evidence="3">Glucose/sorbosone dehydrogenase-like protein</fullName>
    </submittedName>
</protein>
<keyword evidence="2" id="KW-0472">Membrane</keyword>
<dbReference type="OrthoDB" id="9770043at2"/>
<feature type="transmembrane region" description="Helical" evidence="2">
    <location>
        <begin position="14"/>
        <end position="40"/>
    </location>
</feature>
<accession>B2A3D5</accession>
<dbReference type="HOGENOM" id="CLU_030947_0_0_9"/>
<dbReference type="Proteomes" id="UP000001683">
    <property type="component" value="Chromosome"/>
</dbReference>
<evidence type="ECO:0000256" key="1">
    <source>
        <dbReference type="SAM" id="MobiDB-lite"/>
    </source>
</evidence>
<feature type="transmembrane region" description="Helical" evidence="2">
    <location>
        <begin position="148"/>
        <end position="169"/>
    </location>
</feature>
<dbReference type="InParanoid" id="B2A3D5"/>
<feature type="region of interest" description="Disordered" evidence="1">
    <location>
        <begin position="459"/>
        <end position="496"/>
    </location>
</feature>
<dbReference type="eggNOG" id="COG0531">
    <property type="taxonomic scope" value="Bacteria"/>
</dbReference>
<keyword evidence="2" id="KW-0812">Transmembrane</keyword>
<keyword evidence="2" id="KW-1133">Transmembrane helix</keyword>
<reference evidence="3 4" key="1">
    <citation type="submission" date="2008-04" db="EMBL/GenBank/DDBJ databases">
        <title>Complete sequence of chromosome of Natranaerobius thermophilus JW/NM-WN-LF.</title>
        <authorList>
            <consortium name="US DOE Joint Genome Institute"/>
            <person name="Copeland A."/>
            <person name="Lucas S."/>
            <person name="Lapidus A."/>
            <person name="Glavina del Rio T."/>
            <person name="Dalin E."/>
            <person name="Tice H."/>
            <person name="Bruce D."/>
            <person name="Goodwin L."/>
            <person name="Pitluck S."/>
            <person name="Chertkov O."/>
            <person name="Brettin T."/>
            <person name="Detter J.C."/>
            <person name="Han C."/>
            <person name="Kuske C.R."/>
            <person name="Schmutz J."/>
            <person name="Larimer F."/>
            <person name="Land M."/>
            <person name="Hauser L."/>
            <person name="Kyrpides N."/>
            <person name="Lykidis A."/>
            <person name="Mesbah N.M."/>
            <person name="Wiegel J."/>
        </authorList>
    </citation>
    <scope>NUCLEOTIDE SEQUENCE [LARGE SCALE GENOMIC DNA]</scope>
    <source>
        <strain evidence="4">ATCC BAA-1301 / DSM 18059 / JW/NM-WN-LF</strain>
    </source>
</reference>
<organism evidence="3 4">
    <name type="scientific">Natranaerobius thermophilus (strain ATCC BAA-1301 / DSM 18059 / JW/NM-WN-LF)</name>
    <dbReference type="NCBI Taxonomy" id="457570"/>
    <lineage>
        <taxon>Bacteria</taxon>
        <taxon>Bacillati</taxon>
        <taxon>Bacillota</taxon>
        <taxon>Clostridia</taxon>
        <taxon>Natranaerobiales</taxon>
        <taxon>Natranaerobiaceae</taxon>
        <taxon>Natranaerobius</taxon>
    </lineage>
</organism>
<evidence type="ECO:0000256" key="2">
    <source>
        <dbReference type="SAM" id="Phobius"/>
    </source>
</evidence>
<name>B2A3D5_NATTJ</name>
<feature type="transmembrane region" description="Helical" evidence="2">
    <location>
        <begin position="52"/>
        <end position="73"/>
    </location>
</feature>
<feature type="compositionally biased region" description="Basic and acidic residues" evidence="1">
    <location>
        <begin position="469"/>
        <end position="479"/>
    </location>
</feature>
<sequence length="612" mass="67820">MIQNQADSQEKPQFYVAVGLMSGLFSGIIASAVLWGGWLLPALGLLITRVSLFYGLLVIMAVTIIAGGIYGFIARNKINSLVQSLYIGIGVGFGLWLLGPVTLIPLTFGMPPMFAELEEFGLSFVTFLGYGISLSLIYQVWIGNVAGMLRWVIPWAMIVIGLVAVPVLLRGAMTTSPRNLEFPGRYDMEVVVKNLTYPTSITFCDEDYLYVAEAGYSYGEKETTPRIIKLDPEGTFVSDLNNDFEGPINGLTYHEGHLYVSHRGTITRMTTSGEEMEDVVTGLPSKGDHHNNEVVFCQEGYMYFGQGSATNSGVVGEDNFMYGWLQDHPEFHDVPPVDITLRGENFSSRDLADPDPTAEVQTGGFSPFGTTTEDGQIKEGKTPGNAAIYRVDPDNDYELELWAWGLRNPYGLAFDQDYEELYATVLGYDDRGSRAVSDSPDWIYEIEKDGFYGWPDFAGEDPISESEFESDRGENRDLLLEDPPDPEPPLTEFPPHYSPMKLAYSEEFSDEGDLFVAVFGDGEPLTGEVEEAVPAQVMTVDTETGEFATFIENKDEPRSGRFGEGLNRPIAVKFDPQGEHLYLLDFGVFEFPDMTPNAIPKSGVLWRISKSD</sequence>
<reference evidence="3 4" key="2">
    <citation type="journal article" date="2011" name="J. Bacteriol.">
        <title>Complete genome sequence of the anaerobic, halophilic alkalithermophile Natranaerobius thermophilus JW/NM-WN-LF.</title>
        <authorList>
            <person name="Zhao B."/>
            <person name="Mesbah N.M."/>
            <person name="Dalin E."/>
            <person name="Goodwin L."/>
            <person name="Nolan M."/>
            <person name="Pitluck S."/>
            <person name="Chertkov O."/>
            <person name="Brettin T.S."/>
            <person name="Han J."/>
            <person name="Larimer F.W."/>
            <person name="Land M.L."/>
            <person name="Hauser L."/>
            <person name="Kyrpides N."/>
            <person name="Wiegel J."/>
        </authorList>
    </citation>
    <scope>NUCLEOTIDE SEQUENCE [LARGE SCALE GENOMIC DNA]</scope>
    <source>
        <strain evidence="4">ATCC BAA-1301 / DSM 18059 / JW/NM-WN-LF</strain>
    </source>
</reference>
<evidence type="ECO:0000313" key="3">
    <source>
        <dbReference type="EMBL" id="ACB86364.1"/>
    </source>
</evidence>
<gene>
    <name evidence="3" type="ordered locus">Nther_2816</name>
</gene>
<dbReference type="Gene3D" id="2.120.10.30">
    <property type="entry name" value="TolB, C-terminal domain"/>
    <property type="match status" value="1"/>
</dbReference>
<evidence type="ECO:0000313" key="4">
    <source>
        <dbReference type="Proteomes" id="UP000001683"/>
    </source>
</evidence>
<dbReference type="PANTHER" id="PTHR19328">
    <property type="entry name" value="HEDGEHOG-INTERACTING PROTEIN"/>
    <property type="match status" value="1"/>
</dbReference>
<dbReference type="AlphaFoldDB" id="B2A3D5"/>